<dbReference type="PANTHER" id="PTHR45964:SF9">
    <property type="entry name" value="SULFOTRANSFERASE"/>
    <property type="match status" value="1"/>
</dbReference>
<evidence type="ECO:0000256" key="2">
    <source>
        <dbReference type="SAM" id="MobiDB-lite"/>
    </source>
</evidence>
<feature type="domain" description="WSC" evidence="4">
    <location>
        <begin position="653"/>
        <end position="756"/>
    </location>
</feature>
<keyword evidence="6" id="KW-1185">Reference proteome</keyword>
<keyword evidence="3" id="KW-0732">Signal</keyword>
<dbReference type="Pfam" id="PF01822">
    <property type="entry name" value="WSC"/>
    <property type="match status" value="4"/>
</dbReference>
<dbReference type="Proteomes" id="UP001329825">
    <property type="component" value="Chromosome 8"/>
</dbReference>
<dbReference type="PROSITE" id="PS51212">
    <property type="entry name" value="WSC"/>
    <property type="match status" value="4"/>
</dbReference>
<feature type="domain" description="WSC" evidence="4">
    <location>
        <begin position="328"/>
        <end position="421"/>
    </location>
</feature>
<protein>
    <recommendedName>
        <fullName evidence="4">WSC domain-containing protein</fullName>
    </recommendedName>
</protein>
<feature type="region of interest" description="Disordered" evidence="2">
    <location>
        <begin position="234"/>
        <end position="279"/>
    </location>
</feature>
<dbReference type="SMART" id="SM00321">
    <property type="entry name" value="WSC"/>
    <property type="match status" value="4"/>
</dbReference>
<evidence type="ECO:0000313" key="6">
    <source>
        <dbReference type="Proteomes" id="UP001329825"/>
    </source>
</evidence>
<feature type="chain" id="PRO_5045741733" description="WSC domain-containing protein" evidence="3">
    <location>
        <begin position="24"/>
        <end position="769"/>
    </location>
</feature>
<name>A0ABZ1D8K9_9TREE</name>
<dbReference type="InterPro" id="IPR051589">
    <property type="entry name" value="Sialate-O-sulfotransferase"/>
</dbReference>
<evidence type="ECO:0000313" key="5">
    <source>
        <dbReference type="EMBL" id="WRT68982.1"/>
    </source>
</evidence>
<accession>A0ABZ1D8K9</accession>
<dbReference type="RefSeq" id="XP_062793721.1">
    <property type="nucleotide sequence ID" value="XM_062937670.1"/>
</dbReference>
<feature type="compositionally biased region" description="Polar residues" evidence="2">
    <location>
        <begin position="119"/>
        <end position="131"/>
    </location>
</feature>
<evidence type="ECO:0000256" key="1">
    <source>
        <dbReference type="ARBA" id="ARBA00022737"/>
    </source>
</evidence>
<dbReference type="EMBL" id="CP141888">
    <property type="protein sequence ID" value="WRT68982.1"/>
    <property type="molecule type" value="Genomic_DNA"/>
</dbReference>
<evidence type="ECO:0000256" key="3">
    <source>
        <dbReference type="SAM" id="SignalP"/>
    </source>
</evidence>
<reference evidence="5 6" key="1">
    <citation type="submission" date="2024-01" db="EMBL/GenBank/DDBJ databases">
        <title>Comparative genomics of Cryptococcus and Kwoniella reveals pathogenesis evolution and contrasting modes of karyotype evolution via chromosome fusion or intercentromeric recombination.</title>
        <authorList>
            <person name="Coelho M.A."/>
            <person name="David-Palma M."/>
            <person name="Shea T."/>
            <person name="Bowers K."/>
            <person name="McGinley-Smith S."/>
            <person name="Mohammad A.W."/>
            <person name="Gnirke A."/>
            <person name="Yurkov A.M."/>
            <person name="Nowrousian M."/>
            <person name="Sun S."/>
            <person name="Cuomo C.A."/>
            <person name="Heitman J."/>
        </authorList>
    </citation>
    <scope>NUCLEOTIDE SEQUENCE [LARGE SCALE GENOMIC DNA]</scope>
    <source>
        <strain evidence="5">CBS 11374</strain>
    </source>
</reference>
<dbReference type="InterPro" id="IPR002889">
    <property type="entry name" value="WSC_carb-bd"/>
</dbReference>
<organism evidence="5 6">
    <name type="scientific">Kwoniella shivajii</name>
    <dbReference type="NCBI Taxonomy" id="564305"/>
    <lineage>
        <taxon>Eukaryota</taxon>
        <taxon>Fungi</taxon>
        <taxon>Dikarya</taxon>
        <taxon>Basidiomycota</taxon>
        <taxon>Agaricomycotina</taxon>
        <taxon>Tremellomycetes</taxon>
        <taxon>Tremellales</taxon>
        <taxon>Cryptococcaceae</taxon>
        <taxon>Kwoniella</taxon>
    </lineage>
</organism>
<dbReference type="GeneID" id="87958094"/>
<feature type="domain" description="WSC" evidence="4">
    <location>
        <begin position="442"/>
        <end position="536"/>
    </location>
</feature>
<feature type="compositionally biased region" description="Low complexity" evidence="2">
    <location>
        <begin position="140"/>
        <end position="187"/>
    </location>
</feature>
<dbReference type="PANTHER" id="PTHR45964">
    <property type="entry name" value="WSCD FAMILY MEMBER CG9164"/>
    <property type="match status" value="1"/>
</dbReference>
<proteinExistence type="predicted"/>
<feature type="signal peptide" evidence="3">
    <location>
        <begin position="1"/>
        <end position="23"/>
    </location>
</feature>
<feature type="region of interest" description="Disordered" evidence="2">
    <location>
        <begin position="119"/>
        <end position="187"/>
    </location>
</feature>
<feature type="domain" description="WSC" evidence="4">
    <location>
        <begin position="547"/>
        <end position="641"/>
    </location>
</feature>
<keyword evidence="1" id="KW-0677">Repeat</keyword>
<evidence type="ECO:0000259" key="4">
    <source>
        <dbReference type="PROSITE" id="PS51212"/>
    </source>
</evidence>
<sequence length="769" mass="77103">MVNFTTSFILSLLVAVLSISAQAEVAGPRHGPRRQNRGTPVQARAAASASASAADPWANFSQFNWNTWSPNWGWTGHTLAYVKAWYYDEYGLNLPPGVSSWQQLSFYVTYYGTTTTKGASPSISNYGNPNTEAPWETGQVAASSTSSSAARASSSSSSAAASSSSSSSSKAASSSSSSSAAPSSSSAVASSTSSSKAASSTSSSAAASSSSAAASSSSSSSSSARASSSSSSAAAASSSTSSSAPAPSSSSSSSAAVPSSSSSSSAARSSSSSSSAAVSSSSSSSAAISSSTSSSTLSSSVASSSTSSSSAVASSTVPVVPAVPSGWAVASSACIADGKTGRALLGSFTIDYNNTVESCLARCDAGGYAIAGIEYGNQCFCGSYLSNGASLTSTATCAVPCPGNSLETCGGYYAMSLYVSTKLNGGTLSADLTSVDPTLPSGWSSIAKCMPEVNGRALTGSSWSSDGMTVPACLNRCASGGFQYGAVEYGRECYCGNTMDNGADMTKTSTLCGTPCAGNPSTACGGYNALQVFNNPAYSYSNTVVNGYVKTACLQEVANRALRGAAYKDESGMTVETCTQYCSDRGYIMAGLEYGSECYCGSALVGGATLLLTSGECKMACVGDSTENCGGPNAMWLYINPNTLTTKVTLPTGWSAKGCIAEGWTSRALNFTATDYIQKGTMTGELCSRQCATLGYTMAGTEYASQCYCGNSFNGGATGAIIDTLTDGTGQCNYPCPGNAAQMCGGASRLSLYSNLATLPNGGSSTTTL</sequence>
<gene>
    <name evidence="5" type="ORF">IL334_005964</name>
</gene>